<accession>A0A1B7MQ01</accession>
<evidence type="ECO:0000313" key="1">
    <source>
        <dbReference type="EMBL" id="OAX34685.1"/>
    </source>
</evidence>
<evidence type="ECO:0000313" key="2">
    <source>
        <dbReference type="Proteomes" id="UP000092154"/>
    </source>
</evidence>
<sequence length="70" mass="7825">MPTSAHIIIRSPHHWQSHLLSCLSTFPFLTVLQTPPGTMDDRTARIVSASLAQVEGLFNSTLQCNLYLFI</sequence>
<keyword evidence="2" id="KW-1185">Reference proteome</keyword>
<name>A0A1B7MQ01_9AGAM</name>
<protein>
    <submittedName>
        <fullName evidence="1">Uncharacterized protein</fullName>
    </submittedName>
</protein>
<reference evidence="1 2" key="1">
    <citation type="submission" date="2016-06" db="EMBL/GenBank/DDBJ databases">
        <title>Comparative genomics of the ectomycorrhizal sister species Rhizopogon vinicolor and Rhizopogon vesiculosus (Basidiomycota: Boletales) reveals a divergence of the mating type B locus.</title>
        <authorList>
            <consortium name="DOE Joint Genome Institute"/>
            <person name="Mujic A.B."/>
            <person name="Kuo A."/>
            <person name="Tritt A."/>
            <person name="Lipzen A."/>
            <person name="Chen C."/>
            <person name="Johnson J."/>
            <person name="Sharma A."/>
            <person name="Barry K."/>
            <person name="Grigoriev I.V."/>
            <person name="Spatafora J.W."/>
        </authorList>
    </citation>
    <scope>NUCLEOTIDE SEQUENCE [LARGE SCALE GENOMIC DNA]</scope>
    <source>
        <strain evidence="1 2">AM-OR11-026</strain>
    </source>
</reference>
<dbReference type="EMBL" id="KV448580">
    <property type="protein sequence ID" value="OAX34685.1"/>
    <property type="molecule type" value="Genomic_DNA"/>
</dbReference>
<dbReference type="AlphaFoldDB" id="A0A1B7MQ01"/>
<dbReference type="Proteomes" id="UP000092154">
    <property type="component" value="Unassembled WGS sequence"/>
</dbReference>
<gene>
    <name evidence="1" type="ORF">K503DRAFT_774303</name>
</gene>
<proteinExistence type="predicted"/>
<dbReference type="InParanoid" id="A0A1B7MQ01"/>
<organism evidence="1 2">
    <name type="scientific">Rhizopogon vinicolor AM-OR11-026</name>
    <dbReference type="NCBI Taxonomy" id="1314800"/>
    <lineage>
        <taxon>Eukaryota</taxon>
        <taxon>Fungi</taxon>
        <taxon>Dikarya</taxon>
        <taxon>Basidiomycota</taxon>
        <taxon>Agaricomycotina</taxon>
        <taxon>Agaricomycetes</taxon>
        <taxon>Agaricomycetidae</taxon>
        <taxon>Boletales</taxon>
        <taxon>Suillineae</taxon>
        <taxon>Rhizopogonaceae</taxon>
        <taxon>Rhizopogon</taxon>
    </lineage>
</organism>